<reference evidence="4 5" key="1">
    <citation type="submission" date="2015-06" db="EMBL/GenBank/DDBJ databases">
        <authorList>
            <person name="Xie B.-B."/>
            <person name="Rong J.-C."/>
            <person name="Qin Q.-L."/>
            <person name="Zhang Y.-Z."/>
        </authorList>
    </citation>
    <scope>NUCLEOTIDE SEQUENCE [LARGE SCALE GENOMIC DNA]</scope>
    <source>
        <strain evidence="4 5">KMM 3549</strain>
    </source>
</reference>
<dbReference type="EC" id="6.3.5.4" evidence="2"/>
<keyword evidence="5" id="KW-1185">Reference proteome</keyword>
<dbReference type="RefSeq" id="WP_036955913.1">
    <property type="nucleotide sequence ID" value="NZ_CP011030.1"/>
</dbReference>
<organism evidence="4 5">
    <name type="scientific">Pseudoalteromonas issachenkonii</name>
    <dbReference type="NCBI Taxonomy" id="152297"/>
    <lineage>
        <taxon>Bacteria</taxon>
        <taxon>Pseudomonadati</taxon>
        <taxon>Pseudomonadota</taxon>
        <taxon>Gammaproteobacteria</taxon>
        <taxon>Alteromonadales</taxon>
        <taxon>Pseudoalteromonadaceae</taxon>
        <taxon>Pseudoalteromonas</taxon>
    </lineage>
</organism>
<evidence type="ECO:0000256" key="1">
    <source>
        <dbReference type="ARBA" id="ARBA00005187"/>
    </source>
</evidence>
<dbReference type="Gene3D" id="3.60.20.10">
    <property type="entry name" value="Glutamine Phosphoribosylpyrophosphate, subunit 1, domain 1"/>
    <property type="match status" value="1"/>
</dbReference>
<gene>
    <name evidence="4" type="ORF">PISS_a0534</name>
</gene>
<comment type="pathway">
    <text evidence="1">Amino-acid biosynthesis; L-asparagine biosynthesis; L-asparagine from L-aspartate (L-Gln route): step 1/1.</text>
</comment>
<accession>A0ABN5C0C0</accession>
<dbReference type="Proteomes" id="UP000217258">
    <property type="component" value="Chromosome I"/>
</dbReference>
<name>A0ABN5C0C0_9GAMM</name>
<dbReference type="SUPFAM" id="SSF56235">
    <property type="entry name" value="N-terminal nucleophile aminohydrolases (Ntn hydrolases)"/>
    <property type="match status" value="1"/>
</dbReference>
<evidence type="ECO:0000256" key="3">
    <source>
        <dbReference type="ARBA" id="ARBA00048741"/>
    </source>
</evidence>
<dbReference type="Gene3D" id="3.40.50.620">
    <property type="entry name" value="HUPs"/>
    <property type="match status" value="1"/>
</dbReference>
<dbReference type="InterPro" id="IPR051786">
    <property type="entry name" value="ASN_synthetase/amidase"/>
</dbReference>
<evidence type="ECO:0000256" key="2">
    <source>
        <dbReference type="ARBA" id="ARBA00012737"/>
    </source>
</evidence>
<dbReference type="PANTHER" id="PTHR43284:SF1">
    <property type="entry name" value="ASPARAGINE SYNTHETASE"/>
    <property type="match status" value="1"/>
</dbReference>
<dbReference type="EMBL" id="CP011030">
    <property type="protein sequence ID" value="ATC89567.1"/>
    <property type="molecule type" value="Genomic_DNA"/>
</dbReference>
<protein>
    <recommendedName>
        <fullName evidence="2">asparagine synthase (glutamine-hydrolyzing)</fullName>
        <ecNumber evidence="2">6.3.5.4</ecNumber>
    </recommendedName>
</protein>
<dbReference type="PANTHER" id="PTHR43284">
    <property type="entry name" value="ASPARAGINE SYNTHETASE (GLUTAMINE-HYDROLYZING)"/>
    <property type="match status" value="1"/>
</dbReference>
<sequence>MLFTINKEVQYSLPRKTQIDGVNYSYHIFGDLYLEDELSTIKALVHSDDAYLSKLMGNFTIILSNPQTAEVKLLSDRPGKQNIFYCFKDGQLLISDDFWEMKDGLSYGIKDIDVTVLKQQIMFFTGLNNKTIMKGVKTVPAASIVTVDFNNSSEKVNRYWSFHYKQNTLSYEEKLDLIDDTFNNALGTIKKLNPNESSFAVGISGGLDSRVIPHYAKKNNMNIEGFTIGIEKPRKLLLSNDFKSANKIASYFNIERKTLRYDSIPIKKQLDLECQLAPEIGSQIFKIANVDDIKSNTLVTGASGFIVGASPLYDSIKRENLIEHTLLYQSLLSTKPCASKFKKAINSLTGIPLEFKPKVSRSGFSPFFSEDEFDESVAEIESFYDEFKHLSKSEKLLNYATFGLGRNNDKGAFESFLGQKKSYSIYTPFFLDTVQQFNEDELLNRSMFQEFITKRLPELADIQGQDFKPTLLEKNNYLSAVYRKYWAMSNFVIRGNGVMNYENWVNSSSFSKLKSDLNKDTSDIQDLLGITFDYSAGNVHPAVKLNILKMQNVLMKF</sequence>
<dbReference type="InterPro" id="IPR029055">
    <property type="entry name" value="Ntn_hydrolases_N"/>
</dbReference>
<comment type="catalytic activity">
    <reaction evidence="3">
        <text>L-aspartate + L-glutamine + ATP + H2O = L-asparagine + L-glutamate + AMP + diphosphate + H(+)</text>
        <dbReference type="Rhea" id="RHEA:12228"/>
        <dbReference type="ChEBI" id="CHEBI:15377"/>
        <dbReference type="ChEBI" id="CHEBI:15378"/>
        <dbReference type="ChEBI" id="CHEBI:29985"/>
        <dbReference type="ChEBI" id="CHEBI:29991"/>
        <dbReference type="ChEBI" id="CHEBI:30616"/>
        <dbReference type="ChEBI" id="CHEBI:33019"/>
        <dbReference type="ChEBI" id="CHEBI:58048"/>
        <dbReference type="ChEBI" id="CHEBI:58359"/>
        <dbReference type="ChEBI" id="CHEBI:456215"/>
        <dbReference type="EC" id="6.3.5.4"/>
    </reaction>
</comment>
<proteinExistence type="predicted"/>
<dbReference type="InterPro" id="IPR014729">
    <property type="entry name" value="Rossmann-like_a/b/a_fold"/>
</dbReference>
<evidence type="ECO:0000313" key="5">
    <source>
        <dbReference type="Proteomes" id="UP000217258"/>
    </source>
</evidence>
<dbReference type="SUPFAM" id="SSF52402">
    <property type="entry name" value="Adenine nucleotide alpha hydrolases-like"/>
    <property type="match status" value="1"/>
</dbReference>
<evidence type="ECO:0000313" key="4">
    <source>
        <dbReference type="EMBL" id="ATC89567.1"/>
    </source>
</evidence>